<sequence>MSLQSGRYLAASLSRSPALLLSRQRITQQAISRRMAHDVAHEPFPFSTKNKKTLAVKFVAFYCTGLAIPVFAVWRSLKRFNGEQ</sequence>
<reference evidence="8" key="1">
    <citation type="submission" date="2020-11" db="EMBL/GenBank/DDBJ databases">
        <authorList>
            <consortium name="DOE Joint Genome Institute"/>
            <person name="Ahrendt S."/>
            <person name="Riley R."/>
            <person name="Andreopoulos W."/>
            <person name="LaButti K."/>
            <person name="Pangilinan J."/>
            <person name="Ruiz-duenas F.J."/>
            <person name="Barrasa J.M."/>
            <person name="Sanchez-Garcia M."/>
            <person name="Camarero S."/>
            <person name="Miyauchi S."/>
            <person name="Serrano A."/>
            <person name="Linde D."/>
            <person name="Babiker R."/>
            <person name="Drula E."/>
            <person name="Ayuso-Fernandez I."/>
            <person name="Pacheco R."/>
            <person name="Padilla G."/>
            <person name="Ferreira P."/>
            <person name="Barriuso J."/>
            <person name="Kellner H."/>
            <person name="Castanera R."/>
            <person name="Alfaro M."/>
            <person name="Ramirez L."/>
            <person name="Pisabarro A.G."/>
            <person name="Kuo A."/>
            <person name="Tritt A."/>
            <person name="Lipzen A."/>
            <person name="He G."/>
            <person name="Yan M."/>
            <person name="Ng V."/>
            <person name="Cullen D."/>
            <person name="Martin F."/>
            <person name="Rosso M.-N."/>
            <person name="Henrissat B."/>
            <person name="Hibbett D."/>
            <person name="Martinez A.T."/>
            <person name="Grigoriev I.V."/>
        </authorList>
    </citation>
    <scope>NUCLEOTIDE SEQUENCE</scope>
    <source>
        <strain evidence="8">AH 44721</strain>
    </source>
</reference>
<keyword evidence="9" id="KW-1185">Reference proteome</keyword>
<evidence type="ECO:0000256" key="7">
    <source>
        <dbReference type="RuleBase" id="RU368123"/>
    </source>
</evidence>
<protein>
    <recommendedName>
        <fullName evidence="7">Cytochrome c oxidase subunit 8, mitochondrial</fullName>
    </recommendedName>
    <alternativeName>
        <fullName evidence="7">Cytochrome c oxidase polypeptide VIII</fullName>
    </alternativeName>
</protein>
<keyword evidence="5 7" id="KW-0496">Mitochondrion</keyword>
<dbReference type="GO" id="GO:0045277">
    <property type="term" value="C:respiratory chain complex IV"/>
    <property type="evidence" value="ECO:0007669"/>
    <property type="project" value="UniProtKB-UniRule"/>
</dbReference>
<dbReference type="EMBL" id="JADNYJ010000042">
    <property type="protein sequence ID" value="KAF8901360.1"/>
    <property type="molecule type" value="Genomic_DNA"/>
</dbReference>
<name>A0A9P5NNM5_GYMJU</name>
<evidence type="ECO:0000313" key="9">
    <source>
        <dbReference type="Proteomes" id="UP000724874"/>
    </source>
</evidence>
<evidence type="ECO:0000256" key="1">
    <source>
        <dbReference type="ARBA" id="ARBA00004434"/>
    </source>
</evidence>
<keyword evidence="4 7" id="KW-0999">Mitochondrion inner membrane</keyword>
<comment type="subcellular location">
    <subcellularLocation>
        <location evidence="1 7">Mitochondrion inner membrane</location>
        <topology evidence="1 7">Single-pass membrane protein</topology>
    </subcellularLocation>
</comment>
<keyword evidence="6 7" id="KW-0472">Membrane</keyword>
<dbReference type="AlphaFoldDB" id="A0A9P5NNM5"/>
<evidence type="ECO:0000256" key="5">
    <source>
        <dbReference type="ARBA" id="ARBA00023128"/>
    </source>
</evidence>
<keyword evidence="7" id="KW-1133">Transmembrane helix</keyword>
<dbReference type="OrthoDB" id="9974841at2759"/>
<proteinExistence type="inferred from homology"/>
<evidence type="ECO:0000313" key="8">
    <source>
        <dbReference type="EMBL" id="KAF8901360.1"/>
    </source>
</evidence>
<dbReference type="Proteomes" id="UP000724874">
    <property type="component" value="Unassembled WGS sequence"/>
</dbReference>
<dbReference type="Pfam" id="PF02935">
    <property type="entry name" value="COX7C"/>
    <property type="match status" value="1"/>
</dbReference>
<organism evidence="8 9">
    <name type="scientific">Gymnopilus junonius</name>
    <name type="common">Spectacular rustgill mushroom</name>
    <name type="synonym">Gymnopilus spectabilis subsp. junonius</name>
    <dbReference type="NCBI Taxonomy" id="109634"/>
    <lineage>
        <taxon>Eukaryota</taxon>
        <taxon>Fungi</taxon>
        <taxon>Dikarya</taxon>
        <taxon>Basidiomycota</taxon>
        <taxon>Agaricomycotina</taxon>
        <taxon>Agaricomycetes</taxon>
        <taxon>Agaricomycetidae</taxon>
        <taxon>Agaricales</taxon>
        <taxon>Agaricineae</taxon>
        <taxon>Hymenogastraceae</taxon>
        <taxon>Gymnopilus</taxon>
    </lineage>
</organism>
<keyword evidence="7" id="KW-0812">Transmembrane</keyword>
<comment type="subunit">
    <text evidence="7">Component of the cytochrome c oxidase (complex IV, CIV), a multisubunit enzyme composed of a catalytic core of 3 subunits and several supernumerary subunits. The complex exists as a monomer or a dimer and forms supercomplexes (SCs) in the inner mitochondrial membrane with ubiquinol-cytochrome c oxidoreductase (cytochrome b-c1 complex, complex III, CIII).</text>
</comment>
<dbReference type="Gene3D" id="4.10.49.10">
    <property type="entry name" value="Cytochrome c oxidase subunit VIIc"/>
    <property type="match status" value="1"/>
</dbReference>
<dbReference type="InterPro" id="IPR036636">
    <property type="entry name" value="COX7C/Cox8_sf"/>
</dbReference>
<evidence type="ECO:0000256" key="6">
    <source>
        <dbReference type="ARBA" id="ARBA00023136"/>
    </source>
</evidence>
<comment type="pathway">
    <text evidence="2 7">Energy metabolism; oxidative phosphorylation.</text>
</comment>
<evidence type="ECO:0000256" key="4">
    <source>
        <dbReference type="ARBA" id="ARBA00022792"/>
    </source>
</evidence>
<dbReference type="SUPFAM" id="SSF81427">
    <property type="entry name" value="Mitochondrial cytochrome c oxidase subunit VIIc (aka VIIIa)"/>
    <property type="match status" value="1"/>
</dbReference>
<evidence type="ECO:0000256" key="2">
    <source>
        <dbReference type="ARBA" id="ARBA00004673"/>
    </source>
</evidence>
<accession>A0A9P5NNM5</accession>
<dbReference type="GO" id="GO:0006123">
    <property type="term" value="P:mitochondrial electron transport, cytochrome c to oxygen"/>
    <property type="evidence" value="ECO:0007669"/>
    <property type="project" value="UniProtKB-UniRule"/>
</dbReference>
<gene>
    <name evidence="8" type="ORF">CPB84DRAFT_1777663</name>
</gene>
<comment type="caution">
    <text evidence="8">The sequence shown here is derived from an EMBL/GenBank/DDBJ whole genome shotgun (WGS) entry which is preliminary data.</text>
</comment>
<keyword evidence="7" id="KW-0809">Transit peptide</keyword>
<comment type="similarity">
    <text evidence="3 7">Belongs to the cytochrome c oxidase VIIc family.</text>
</comment>
<comment type="function">
    <text evidence="7">Component of the cytochrome c oxidase, the last enzyme in the mitochondrial electron transport chain which drives oxidative phosphorylation. The respiratory chain contains 3 multisubunit complexes succinate dehydrogenase (complex II, CII), ubiquinol-cytochrome c oxidoreductase (cytochrome b-c1 complex, complex III, CIII) and cytochrome c oxidase (complex IV, CIV), that cooperate to transfer electrons derived from NADH and succinate to molecular oxygen, creating an electrochemical gradient over the inner membrane that drives transmembrane transport and the ATP synthase. Cytochrome c oxidase is the component of the respiratory chain that catalyzes the reduction of oxygen to water. Electrons originating from reduced cytochrome c in the intermembrane space (IMS) are transferred via the dinuclear copper A center (CU(A)) of subunit 2 and heme A of subunit 1 to the active site in subunit 1, a binuclear center (BNC) formed by heme A3 and copper B (CU(B)). The BNC reduces molecular oxygen to 2 water molecules using 4 electrons from cytochrome c in the IMS and 4 protons from the mitochondrial matrix.</text>
</comment>
<evidence type="ECO:0000256" key="3">
    <source>
        <dbReference type="ARBA" id="ARBA00010514"/>
    </source>
</evidence>
<dbReference type="InterPro" id="IPR004202">
    <property type="entry name" value="COX7C/Cox8"/>
</dbReference>
<feature type="transmembrane region" description="Helical" evidence="7">
    <location>
        <begin position="54"/>
        <end position="74"/>
    </location>
</feature>
<dbReference type="GO" id="GO:0005743">
    <property type="term" value="C:mitochondrial inner membrane"/>
    <property type="evidence" value="ECO:0007669"/>
    <property type="project" value="UniProtKB-SubCell"/>
</dbReference>